<evidence type="ECO:0000256" key="1">
    <source>
        <dbReference type="ARBA" id="ARBA00010578"/>
    </source>
</evidence>
<evidence type="ECO:0000313" key="6">
    <source>
        <dbReference type="EMBL" id="GAU99615.1"/>
    </source>
</evidence>
<proteinExistence type="inferred from homology"/>
<dbReference type="GO" id="GO:0006887">
    <property type="term" value="P:exocytosis"/>
    <property type="evidence" value="ECO:0007669"/>
    <property type="project" value="UniProtKB-KW"/>
</dbReference>
<evidence type="ECO:0000256" key="2">
    <source>
        <dbReference type="ARBA" id="ARBA00022448"/>
    </source>
</evidence>
<feature type="domain" description="Exocyst complex component EXOC2/Sec5 N-terminal" evidence="5">
    <location>
        <begin position="5"/>
        <end position="181"/>
    </location>
</feature>
<dbReference type="InterPro" id="IPR029175">
    <property type="entry name" value="EXOC2/Sec5"/>
</dbReference>
<keyword evidence="4" id="KW-0653">Protein transport</keyword>
<evidence type="ECO:0000256" key="3">
    <source>
        <dbReference type="ARBA" id="ARBA00022483"/>
    </source>
</evidence>
<evidence type="ECO:0000256" key="4">
    <source>
        <dbReference type="RuleBase" id="RU365069"/>
    </source>
</evidence>
<reference evidence="6 7" key="1">
    <citation type="journal article" date="2016" name="Nat. Commun.">
        <title>Extremotolerant tardigrade genome and improved radiotolerance of human cultured cells by tardigrade-unique protein.</title>
        <authorList>
            <person name="Hashimoto T."/>
            <person name="Horikawa D.D."/>
            <person name="Saito Y."/>
            <person name="Kuwahara H."/>
            <person name="Kozuka-Hata H."/>
            <person name="Shin-I T."/>
            <person name="Minakuchi Y."/>
            <person name="Ohishi K."/>
            <person name="Motoyama A."/>
            <person name="Aizu T."/>
            <person name="Enomoto A."/>
            <person name="Kondo K."/>
            <person name="Tanaka S."/>
            <person name="Hara Y."/>
            <person name="Koshikawa S."/>
            <person name="Sagara H."/>
            <person name="Miura T."/>
            <person name="Yokobori S."/>
            <person name="Miyagawa K."/>
            <person name="Suzuki Y."/>
            <person name="Kubo T."/>
            <person name="Oyama M."/>
            <person name="Kohara Y."/>
            <person name="Fujiyama A."/>
            <person name="Arakawa K."/>
            <person name="Katayama T."/>
            <person name="Toyoda A."/>
            <person name="Kunieda T."/>
        </authorList>
    </citation>
    <scope>NUCLEOTIDE SEQUENCE [LARGE SCALE GENOMIC DNA]</scope>
    <source>
        <strain evidence="6 7">YOKOZUNA-1</strain>
    </source>
</reference>
<protein>
    <recommendedName>
        <fullName evidence="4">Exocyst complex component 2</fullName>
    </recommendedName>
</protein>
<feature type="domain" description="Exocyst complex component EXOC2/Sec5 N-terminal" evidence="5">
    <location>
        <begin position="335"/>
        <end position="528"/>
    </location>
</feature>
<organism evidence="6 7">
    <name type="scientific">Ramazzottius varieornatus</name>
    <name type="common">Water bear</name>
    <name type="synonym">Tardigrade</name>
    <dbReference type="NCBI Taxonomy" id="947166"/>
    <lineage>
        <taxon>Eukaryota</taxon>
        <taxon>Metazoa</taxon>
        <taxon>Ecdysozoa</taxon>
        <taxon>Tardigrada</taxon>
        <taxon>Eutardigrada</taxon>
        <taxon>Parachela</taxon>
        <taxon>Hypsibioidea</taxon>
        <taxon>Ramazzottiidae</taxon>
        <taxon>Ramazzottius</taxon>
    </lineage>
</organism>
<dbReference type="Pfam" id="PF15469">
    <property type="entry name" value="Sec5"/>
    <property type="match status" value="2"/>
</dbReference>
<dbReference type="GO" id="GO:0000145">
    <property type="term" value="C:exocyst"/>
    <property type="evidence" value="ECO:0007669"/>
    <property type="project" value="UniProtKB-UniRule"/>
</dbReference>
<name>A0A1D1VFQ0_RAMVA</name>
<dbReference type="STRING" id="947166.A0A1D1VFQ0"/>
<dbReference type="PANTHER" id="PTHR13043:SF1">
    <property type="entry name" value="EXOCYST COMPLEX COMPONENT 2"/>
    <property type="match status" value="1"/>
</dbReference>
<accession>A0A1D1VFQ0</accession>
<comment type="subunit">
    <text evidence="4">Component of the exocyst complex.</text>
</comment>
<dbReference type="PANTHER" id="PTHR13043">
    <property type="entry name" value="EXOCYST COMPLEX COMPONENT SEC5"/>
    <property type="match status" value="1"/>
</dbReference>
<dbReference type="GO" id="GO:0006893">
    <property type="term" value="P:Golgi to plasma membrane transport"/>
    <property type="evidence" value="ECO:0007669"/>
    <property type="project" value="UniProtKB-UniRule"/>
</dbReference>
<keyword evidence="3 4" id="KW-0268">Exocytosis</keyword>
<evidence type="ECO:0000259" key="5">
    <source>
        <dbReference type="Pfam" id="PF15469"/>
    </source>
</evidence>
<dbReference type="InterPro" id="IPR039481">
    <property type="entry name" value="EXOC2/Sec5_N_dom"/>
</dbReference>
<keyword evidence="2 4" id="KW-0813">Transport</keyword>
<dbReference type="Proteomes" id="UP000186922">
    <property type="component" value="Unassembled WGS sequence"/>
</dbReference>
<comment type="similarity">
    <text evidence="1 4">Belongs to the SEC5 family.</text>
</comment>
<dbReference type="GO" id="GO:0015031">
    <property type="term" value="P:protein transport"/>
    <property type="evidence" value="ECO:0007669"/>
    <property type="project" value="UniProtKB-KW"/>
</dbReference>
<dbReference type="OrthoDB" id="26242at2759"/>
<dbReference type="AlphaFoldDB" id="A0A1D1VFQ0"/>
<evidence type="ECO:0000313" key="7">
    <source>
        <dbReference type="Proteomes" id="UP000186922"/>
    </source>
</evidence>
<comment type="caution">
    <text evidence="6">The sequence shown here is derived from an EMBL/GenBank/DDBJ whole genome shotgun (WGS) entry which is preliminary data.</text>
</comment>
<gene>
    <name evidence="6" type="primary">RvY_10586</name>
    <name evidence="6" type="synonym">RvY_10586.2</name>
    <name evidence="6" type="ORF">RvY_10586-2</name>
</gene>
<sequence length="532" mass="59676">MPGEPENQIQTCRNLSELGDEGDFGWECITDVHTYIMGKMLEIYSSYFTDVASAVYDLKRCLQSKIFQHIIFHIQVASPFDLEGDTFDEPIIVEPTSAHRVKHEPITSSTSICQLIRVVSEALAKSLDHLNRLCEAYFQGEMKKTGKDIVLSSDQSKFARQKEMVVEAVELYVVIIQCALKSREAMIKSEEFLEAVGSVVRVRKAVTGHCESSFLLRTLLVALKKSVVFALLDRGVSEMESVSASAFERPDKTLRLASKLPELITTVAAKTLTMIKPFLLPDSQYKTNVLDEAGSTEALLEKWNRLFNVPIETLRDFGDRGTGIVVFFSLMSAHTMVEKVLPRLFAMLKTMFGDTESNFHSHVEDRYADLSSDLTKSFVEMKAEPIMGVIEKQMNDHGIDWKHAAEPKNVNSYVTRIAMDLNQVIEELSVFANDPSVNDEIIRGIVTKVCEEVNRLFFVAPGFNAHGALQGTLDVMALRAVIGPYMSKSGEKMLEEAVRLMSEQNATKKNEAIVKILAEYTKTHKMLFLGQT</sequence>
<dbReference type="EMBL" id="BDGG01000005">
    <property type="protein sequence ID" value="GAU99615.1"/>
    <property type="molecule type" value="Genomic_DNA"/>
</dbReference>
<keyword evidence="7" id="KW-1185">Reference proteome</keyword>
<comment type="function">
    <text evidence="4">Component of the exocyst complex involved in the docking of exocytic vesicles with fusion sites on the plasma membrane.</text>
</comment>